<keyword evidence="12" id="KW-1133">Transmembrane helix</keyword>
<dbReference type="EC" id="2.7.12.2" evidence="6"/>
<dbReference type="PANTHER" id="PTHR48013:SF9">
    <property type="entry name" value="DUAL SPECIFICITY MITOGEN-ACTIVATED PROTEIN KINASE KINASE 5"/>
    <property type="match status" value="1"/>
</dbReference>
<evidence type="ECO:0000256" key="3">
    <source>
        <dbReference type="ARBA" id="ARBA00022777"/>
    </source>
</evidence>
<evidence type="ECO:0000256" key="5">
    <source>
        <dbReference type="ARBA" id="ARBA00038035"/>
    </source>
</evidence>
<evidence type="ECO:0000256" key="2">
    <source>
        <dbReference type="ARBA" id="ARBA00022741"/>
    </source>
</evidence>
<keyword evidence="3" id="KW-0418">Kinase</keyword>
<evidence type="ECO:0000256" key="8">
    <source>
        <dbReference type="ARBA" id="ARBA00049299"/>
    </source>
</evidence>
<evidence type="ECO:0000313" key="14">
    <source>
        <dbReference type="EMBL" id="ALG13680.1"/>
    </source>
</evidence>
<feature type="compositionally biased region" description="Acidic residues" evidence="11">
    <location>
        <begin position="312"/>
        <end position="321"/>
    </location>
</feature>
<organism evidence="14 15">
    <name type="scientific">Kibdelosporangium phytohabitans</name>
    <dbReference type="NCBI Taxonomy" id="860235"/>
    <lineage>
        <taxon>Bacteria</taxon>
        <taxon>Bacillati</taxon>
        <taxon>Actinomycetota</taxon>
        <taxon>Actinomycetes</taxon>
        <taxon>Pseudonocardiales</taxon>
        <taxon>Pseudonocardiaceae</taxon>
        <taxon>Kibdelosporangium</taxon>
    </lineage>
</organism>
<dbReference type="InterPro" id="IPR008271">
    <property type="entry name" value="Ser/Thr_kinase_AS"/>
</dbReference>
<comment type="catalytic activity">
    <reaction evidence="7">
        <text>L-seryl-[protein] + ATP = O-phospho-L-seryl-[protein] + ADP + H(+)</text>
        <dbReference type="Rhea" id="RHEA:17989"/>
        <dbReference type="Rhea" id="RHEA-COMP:9863"/>
        <dbReference type="Rhea" id="RHEA-COMP:11604"/>
        <dbReference type="ChEBI" id="CHEBI:15378"/>
        <dbReference type="ChEBI" id="CHEBI:29999"/>
        <dbReference type="ChEBI" id="CHEBI:30616"/>
        <dbReference type="ChEBI" id="CHEBI:83421"/>
        <dbReference type="ChEBI" id="CHEBI:456216"/>
        <dbReference type="EC" id="2.7.12.2"/>
    </reaction>
</comment>
<feature type="binding site" evidence="10">
    <location>
        <position position="54"/>
    </location>
    <ligand>
        <name>ATP</name>
        <dbReference type="ChEBI" id="CHEBI:30616"/>
    </ligand>
</feature>
<accession>A0A0N9IBQ3</accession>
<dbReference type="SUPFAM" id="SSF56112">
    <property type="entry name" value="Protein kinase-like (PK-like)"/>
    <property type="match status" value="1"/>
</dbReference>
<keyword evidence="1" id="KW-0808">Transferase</keyword>
<feature type="region of interest" description="Disordered" evidence="11">
    <location>
        <begin position="302"/>
        <end position="346"/>
    </location>
</feature>
<evidence type="ECO:0000256" key="11">
    <source>
        <dbReference type="SAM" id="MobiDB-lite"/>
    </source>
</evidence>
<feature type="transmembrane region" description="Helical" evidence="12">
    <location>
        <begin position="365"/>
        <end position="388"/>
    </location>
</feature>
<keyword evidence="2 10" id="KW-0547">Nucleotide-binding</keyword>
<comment type="catalytic activity">
    <reaction evidence="9">
        <text>L-tyrosyl-[protein] + ATP = O-phospho-L-tyrosyl-[protein] + ADP + H(+)</text>
        <dbReference type="Rhea" id="RHEA:10596"/>
        <dbReference type="Rhea" id="RHEA-COMP:10136"/>
        <dbReference type="Rhea" id="RHEA-COMP:20101"/>
        <dbReference type="ChEBI" id="CHEBI:15378"/>
        <dbReference type="ChEBI" id="CHEBI:30616"/>
        <dbReference type="ChEBI" id="CHEBI:46858"/>
        <dbReference type="ChEBI" id="CHEBI:61978"/>
        <dbReference type="ChEBI" id="CHEBI:456216"/>
        <dbReference type="EC" id="2.7.12.2"/>
    </reaction>
</comment>
<dbReference type="Pfam" id="PF00069">
    <property type="entry name" value="Pkinase"/>
    <property type="match status" value="1"/>
</dbReference>
<reference evidence="14 15" key="1">
    <citation type="submission" date="2015-07" db="EMBL/GenBank/DDBJ databases">
        <title>Genome sequencing of Kibdelosporangium phytohabitans.</title>
        <authorList>
            <person name="Qin S."/>
            <person name="Xing K."/>
        </authorList>
    </citation>
    <scope>NUCLEOTIDE SEQUENCE [LARGE SCALE GENOMIC DNA]</scope>
    <source>
        <strain evidence="14 15">KLBMP1111</strain>
    </source>
</reference>
<sequence>MGDVVSETDAQQAAQPDERLIADRYRLVSVIGRGSMGTVWRAYDEFLHRPVAVKEIRLPPGMPEEQADEVRERTLREARAIGSLSHPNVVTLHDIAHENGDPYVVMELVPGSSLAHLLRSMGPMGTTQVAAVADAVAAALQAAHQAGITHRDVKPANVLIATDGRIKLADFGIARNISENTLTKTGITLGSPAYIAPEVASGGEVTTNADLWSLGATLFAAFEGRAPYDPDGDVIATLLEVVNGDVPRPESAGEMTDVVSGLMIKEPTGRMSLSEVRRRIYGLLPEPGTSPFSMEQIAEADNFVPDPKPEPEAEPEPEPVDEAPAPLADDSGPSLAADPGPLPFTPTPVSFDERAWVRRGVPRPLIYAAAVVLFVAAAGGGFAAARYANGKPLMPAKQTVIEQPVVDAPSPAPVGDFVVRKGQASTLKGKQGGTFSIRVPPGWEEFVVEERQSKTLPQSTRVHYLSPDGRYQLTVERFPGFYPTRRIAKEYETALAATWPTKDAYVASDPQPLPAGNGLDSGVYKKYNTVDAGSLRRTTYSNVIPISTDLWVVSLTVPTVEEDTGKGTLFDQIAPSFTTTP</sequence>
<dbReference type="Gene3D" id="3.30.200.20">
    <property type="entry name" value="Phosphorylase Kinase, domain 1"/>
    <property type="match status" value="1"/>
</dbReference>
<dbReference type="InterPro" id="IPR000719">
    <property type="entry name" value="Prot_kinase_dom"/>
</dbReference>
<feature type="domain" description="Protein kinase" evidence="13">
    <location>
        <begin position="25"/>
        <end position="284"/>
    </location>
</feature>
<evidence type="ECO:0000313" key="15">
    <source>
        <dbReference type="Proteomes" id="UP000063699"/>
    </source>
</evidence>
<keyword evidence="12" id="KW-0812">Transmembrane</keyword>
<evidence type="ECO:0000256" key="1">
    <source>
        <dbReference type="ARBA" id="ARBA00022679"/>
    </source>
</evidence>
<dbReference type="RefSeq" id="WP_054295566.1">
    <property type="nucleotide sequence ID" value="NZ_CP012752.1"/>
</dbReference>
<dbReference type="CDD" id="cd14014">
    <property type="entry name" value="STKc_PknB_like"/>
    <property type="match status" value="1"/>
</dbReference>
<evidence type="ECO:0000256" key="6">
    <source>
        <dbReference type="ARBA" id="ARBA00038999"/>
    </source>
</evidence>
<dbReference type="InterPro" id="IPR017441">
    <property type="entry name" value="Protein_kinase_ATP_BS"/>
</dbReference>
<name>A0A0N9IBQ3_9PSEU</name>
<evidence type="ECO:0000256" key="4">
    <source>
        <dbReference type="ARBA" id="ARBA00022840"/>
    </source>
</evidence>
<dbReference type="SMART" id="SM00220">
    <property type="entry name" value="S_TKc"/>
    <property type="match status" value="1"/>
</dbReference>
<dbReference type="PROSITE" id="PS50011">
    <property type="entry name" value="PROTEIN_KINASE_DOM"/>
    <property type="match status" value="1"/>
</dbReference>
<dbReference type="GO" id="GO:0004672">
    <property type="term" value="F:protein kinase activity"/>
    <property type="evidence" value="ECO:0007669"/>
    <property type="project" value="InterPro"/>
</dbReference>
<proteinExistence type="inferred from homology"/>
<evidence type="ECO:0000259" key="13">
    <source>
        <dbReference type="PROSITE" id="PS50011"/>
    </source>
</evidence>
<evidence type="ECO:0000256" key="12">
    <source>
        <dbReference type="SAM" id="Phobius"/>
    </source>
</evidence>
<dbReference type="EMBL" id="CP012752">
    <property type="protein sequence ID" value="ALG13680.1"/>
    <property type="molecule type" value="Genomic_DNA"/>
</dbReference>
<dbReference type="InterPro" id="IPR011009">
    <property type="entry name" value="Kinase-like_dom_sf"/>
</dbReference>
<dbReference type="PANTHER" id="PTHR48013">
    <property type="entry name" value="DUAL SPECIFICITY MITOGEN-ACTIVATED PROTEIN KINASE KINASE 5-RELATED"/>
    <property type="match status" value="1"/>
</dbReference>
<evidence type="ECO:0000256" key="9">
    <source>
        <dbReference type="ARBA" id="ARBA00051693"/>
    </source>
</evidence>
<dbReference type="STRING" id="860235.AOZ06_48565"/>
<keyword evidence="15" id="KW-1185">Reference proteome</keyword>
<comment type="similarity">
    <text evidence="5">Belongs to the protein kinase superfamily. STE Ser/Thr protein kinase family. MAP kinase kinase subfamily.</text>
</comment>
<dbReference type="AlphaFoldDB" id="A0A0N9IBQ3"/>
<protein>
    <recommendedName>
        <fullName evidence="6">mitogen-activated protein kinase kinase</fullName>
        <ecNumber evidence="6">2.7.12.2</ecNumber>
    </recommendedName>
</protein>
<gene>
    <name evidence="14" type="ORF">AOZ06_48565</name>
</gene>
<keyword evidence="4 10" id="KW-0067">ATP-binding</keyword>
<evidence type="ECO:0000256" key="10">
    <source>
        <dbReference type="PROSITE-ProRule" id="PRU10141"/>
    </source>
</evidence>
<dbReference type="Proteomes" id="UP000063699">
    <property type="component" value="Chromosome"/>
</dbReference>
<dbReference type="KEGG" id="kphy:AOZ06_48565"/>
<dbReference type="Gene3D" id="1.10.510.10">
    <property type="entry name" value="Transferase(Phosphotransferase) domain 1"/>
    <property type="match status" value="1"/>
</dbReference>
<comment type="catalytic activity">
    <reaction evidence="8">
        <text>L-threonyl-[protein] + ATP = O-phospho-L-threonyl-[protein] + ADP + H(+)</text>
        <dbReference type="Rhea" id="RHEA:46608"/>
        <dbReference type="Rhea" id="RHEA-COMP:11060"/>
        <dbReference type="Rhea" id="RHEA-COMP:11605"/>
        <dbReference type="ChEBI" id="CHEBI:15378"/>
        <dbReference type="ChEBI" id="CHEBI:30013"/>
        <dbReference type="ChEBI" id="CHEBI:30616"/>
        <dbReference type="ChEBI" id="CHEBI:61977"/>
        <dbReference type="ChEBI" id="CHEBI:456216"/>
        <dbReference type="EC" id="2.7.12.2"/>
    </reaction>
</comment>
<dbReference type="PROSITE" id="PS00108">
    <property type="entry name" value="PROTEIN_KINASE_ST"/>
    <property type="match status" value="1"/>
</dbReference>
<dbReference type="GO" id="GO:0005524">
    <property type="term" value="F:ATP binding"/>
    <property type="evidence" value="ECO:0007669"/>
    <property type="project" value="UniProtKB-UniRule"/>
</dbReference>
<evidence type="ECO:0000256" key="7">
    <source>
        <dbReference type="ARBA" id="ARBA00049014"/>
    </source>
</evidence>
<dbReference type="PROSITE" id="PS00107">
    <property type="entry name" value="PROTEIN_KINASE_ATP"/>
    <property type="match status" value="1"/>
</dbReference>
<keyword evidence="12" id="KW-0472">Membrane</keyword>
<dbReference type="OrthoDB" id="9762169at2"/>